<organism evidence="1 2">
    <name type="scientific">Lipingzhangella halophila</name>
    <dbReference type="NCBI Taxonomy" id="1783352"/>
    <lineage>
        <taxon>Bacteria</taxon>
        <taxon>Bacillati</taxon>
        <taxon>Actinomycetota</taxon>
        <taxon>Actinomycetes</taxon>
        <taxon>Streptosporangiales</taxon>
        <taxon>Nocardiopsidaceae</taxon>
        <taxon>Lipingzhangella</taxon>
    </lineage>
</organism>
<dbReference type="EMBL" id="JACHJT010000001">
    <property type="protein sequence ID" value="MBB4934053.1"/>
    <property type="molecule type" value="Genomic_DNA"/>
</dbReference>
<evidence type="ECO:0000313" key="2">
    <source>
        <dbReference type="Proteomes" id="UP000523007"/>
    </source>
</evidence>
<comment type="caution">
    <text evidence="1">The sequence shown here is derived from an EMBL/GenBank/DDBJ whole genome shotgun (WGS) entry which is preliminary data.</text>
</comment>
<gene>
    <name evidence="1" type="ORF">F4561_004873</name>
</gene>
<sequence length="51" mass="5778">MEKEKEKAWADAAVGRIEGVRSVVLGAEDVRTVRFDVDPLPSGVQHRRPYR</sequence>
<evidence type="ECO:0000313" key="1">
    <source>
        <dbReference type="EMBL" id="MBB4934053.1"/>
    </source>
</evidence>
<name>A0A7W7RL86_9ACTN</name>
<accession>A0A7W7RL86</accession>
<proteinExistence type="predicted"/>
<reference evidence="1 2" key="1">
    <citation type="submission" date="2020-08" db="EMBL/GenBank/DDBJ databases">
        <title>Sequencing the genomes of 1000 actinobacteria strains.</title>
        <authorList>
            <person name="Klenk H.-P."/>
        </authorList>
    </citation>
    <scope>NUCLEOTIDE SEQUENCE [LARGE SCALE GENOMIC DNA]</scope>
    <source>
        <strain evidence="1 2">DSM 102030</strain>
    </source>
</reference>
<keyword evidence="2" id="KW-1185">Reference proteome</keyword>
<protein>
    <submittedName>
        <fullName evidence="1">Uncharacterized protein</fullName>
    </submittedName>
</protein>
<dbReference type="AlphaFoldDB" id="A0A7W7RL86"/>
<dbReference type="Proteomes" id="UP000523007">
    <property type="component" value="Unassembled WGS sequence"/>
</dbReference>